<keyword evidence="1" id="KW-0472">Membrane</keyword>
<proteinExistence type="predicted"/>
<accession>A0A191ZVX0</accession>
<dbReference type="GeneID" id="61525773"/>
<sequence>MTNKLSPALVAFGIALQVSSLFLFTSKAMAPVLLGGIVLTLLGLASFATRIEQDQIHQAQPQELEQEINGQAEFQFFKDKNK</sequence>
<keyword evidence="1" id="KW-0812">Transmembrane</keyword>
<feature type="transmembrane region" description="Helical" evidence="1">
    <location>
        <begin position="30"/>
        <end position="48"/>
    </location>
</feature>
<reference evidence="3" key="1">
    <citation type="submission" date="2016-06" db="EMBL/GenBank/DDBJ databases">
        <authorList>
            <person name="Xu Y."/>
            <person name="Nagy A."/>
            <person name="Yan X."/>
            <person name="Kim S.W."/>
            <person name="Haley B."/>
            <person name="Liu N.T."/>
            <person name="Nou X."/>
        </authorList>
    </citation>
    <scope>NUCLEOTIDE SEQUENCE [LARGE SCALE GENOMIC DNA]</scope>
    <source>
        <strain evidence="3">ATCC 49129</strain>
    </source>
</reference>
<organism evidence="2 3">
    <name type="scientific">Ralstonia insidiosa</name>
    <dbReference type="NCBI Taxonomy" id="190721"/>
    <lineage>
        <taxon>Bacteria</taxon>
        <taxon>Pseudomonadati</taxon>
        <taxon>Pseudomonadota</taxon>
        <taxon>Betaproteobacteria</taxon>
        <taxon>Burkholderiales</taxon>
        <taxon>Burkholderiaceae</taxon>
        <taxon>Ralstonia</taxon>
    </lineage>
</organism>
<evidence type="ECO:0000313" key="2">
    <source>
        <dbReference type="EMBL" id="ANJ72231.1"/>
    </source>
</evidence>
<dbReference type="Proteomes" id="UP000078572">
    <property type="component" value="Chromosome 1"/>
</dbReference>
<keyword evidence="3" id="KW-1185">Reference proteome</keyword>
<gene>
    <name evidence="2" type="ORF">A9Y76_07030</name>
</gene>
<dbReference type="RefSeq" id="WP_064802999.1">
    <property type="nucleotide sequence ID" value="NZ_CP016022.1"/>
</dbReference>
<dbReference type="EMBL" id="CP016022">
    <property type="protein sequence ID" value="ANJ72231.1"/>
    <property type="molecule type" value="Genomic_DNA"/>
</dbReference>
<dbReference type="AlphaFoldDB" id="A0A191ZVX0"/>
<protein>
    <submittedName>
        <fullName evidence="2">Uncharacterized protein</fullName>
    </submittedName>
</protein>
<evidence type="ECO:0000313" key="3">
    <source>
        <dbReference type="Proteomes" id="UP000078572"/>
    </source>
</evidence>
<evidence type="ECO:0000256" key="1">
    <source>
        <dbReference type="SAM" id="Phobius"/>
    </source>
</evidence>
<name>A0A191ZVX0_9RALS</name>
<keyword evidence="1" id="KW-1133">Transmembrane helix</keyword>